<dbReference type="CDD" id="cd17039">
    <property type="entry name" value="Ubl_ubiquitin_like"/>
    <property type="match status" value="1"/>
</dbReference>
<dbReference type="PROSITE" id="PS50053">
    <property type="entry name" value="UBIQUITIN_2"/>
    <property type="match status" value="1"/>
</dbReference>
<dbReference type="SUPFAM" id="SSF54236">
    <property type="entry name" value="Ubiquitin-like"/>
    <property type="match status" value="1"/>
</dbReference>
<sequence length="80" mass="8738">KASDIDHFFSSSLAMDLNVIVYNKTRKLAGHTFKVSAPQTVTVAELKQLIEKTAGVPPALQCICYGSEQLDDSVRLEEIG</sequence>
<organism evidence="2 3">
    <name type="scientific">Pristionchus mayeri</name>
    <dbReference type="NCBI Taxonomy" id="1317129"/>
    <lineage>
        <taxon>Eukaryota</taxon>
        <taxon>Metazoa</taxon>
        <taxon>Ecdysozoa</taxon>
        <taxon>Nematoda</taxon>
        <taxon>Chromadorea</taxon>
        <taxon>Rhabditida</taxon>
        <taxon>Rhabditina</taxon>
        <taxon>Diplogasteromorpha</taxon>
        <taxon>Diplogasteroidea</taxon>
        <taxon>Neodiplogasteridae</taxon>
        <taxon>Pristionchus</taxon>
    </lineage>
</organism>
<dbReference type="InterPro" id="IPR000626">
    <property type="entry name" value="Ubiquitin-like_dom"/>
</dbReference>
<dbReference type="Proteomes" id="UP001328107">
    <property type="component" value="Unassembled WGS sequence"/>
</dbReference>
<keyword evidence="3" id="KW-1185">Reference proteome</keyword>
<evidence type="ECO:0000259" key="1">
    <source>
        <dbReference type="PROSITE" id="PS50053"/>
    </source>
</evidence>
<feature type="non-terminal residue" evidence="2">
    <location>
        <position position="1"/>
    </location>
</feature>
<proteinExistence type="predicted"/>
<comment type="caution">
    <text evidence="2">The sequence shown here is derived from an EMBL/GenBank/DDBJ whole genome shotgun (WGS) entry which is preliminary data.</text>
</comment>
<dbReference type="Gene3D" id="3.10.20.90">
    <property type="entry name" value="Phosphatidylinositol 3-kinase Catalytic Subunit, Chain A, domain 1"/>
    <property type="match status" value="1"/>
</dbReference>
<gene>
    <name evidence="2" type="ORF">PMAYCL1PPCAC_06116</name>
</gene>
<dbReference type="AlphaFoldDB" id="A0AAN4ZBA9"/>
<dbReference type="Pfam" id="PF00240">
    <property type="entry name" value="ubiquitin"/>
    <property type="match status" value="1"/>
</dbReference>
<reference evidence="3" key="1">
    <citation type="submission" date="2022-10" db="EMBL/GenBank/DDBJ databases">
        <title>Genome assembly of Pristionchus species.</title>
        <authorList>
            <person name="Yoshida K."/>
            <person name="Sommer R.J."/>
        </authorList>
    </citation>
    <scope>NUCLEOTIDE SEQUENCE [LARGE SCALE GENOMIC DNA]</scope>
    <source>
        <strain evidence="3">RS5460</strain>
    </source>
</reference>
<accession>A0AAN4ZBA9</accession>
<evidence type="ECO:0000313" key="3">
    <source>
        <dbReference type="Proteomes" id="UP001328107"/>
    </source>
</evidence>
<name>A0AAN4ZBA9_9BILA</name>
<protein>
    <recommendedName>
        <fullName evidence="1">Ubiquitin-like domain-containing protein</fullName>
    </recommendedName>
</protein>
<feature type="domain" description="Ubiquitin-like" evidence="1">
    <location>
        <begin position="15"/>
        <end position="80"/>
    </location>
</feature>
<dbReference type="EMBL" id="BTRK01000002">
    <property type="protein sequence ID" value="GMR35921.1"/>
    <property type="molecule type" value="Genomic_DNA"/>
</dbReference>
<dbReference type="InterPro" id="IPR029071">
    <property type="entry name" value="Ubiquitin-like_domsf"/>
</dbReference>
<evidence type="ECO:0000313" key="2">
    <source>
        <dbReference type="EMBL" id="GMR35921.1"/>
    </source>
</evidence>
<feature type="non-terminal residue" evidence="2">
    <location>
        <position position="80"/>
    </location>
</feature>